<gene>
    <name evidence="1" type="ORF">GSH16_12735</name>
</gene>
<dbReference type="InterPro" id="IPR006944">
    <property type="entry name" value="Phage/GTA_portal"/>
</dbReference>
<dbReference type="NCBIfam" id="TIGR01537">
    <property type="entry name" value="portal_HK97"/>
    <property type="match status" value="1"/>
</dbReference>
<proteinExistence type="predicted"/>
<keyword evidence="2" id="KW-1185">Reference proteome</keyword>
<dbReference type="InterPro" id="IPR006427">
    <property type="entry name" value="Portal_HK97"/>
</dbReference>
<name>A0A6B0U5Z0_9RHOB</name>
<accession>A0A6B0U5Z0</accession>
<comment type="caution">
    <text evidence="1">The sequence shown here is derived from an EMBL/GenBank/DDBJ whole genome shotgun (WGS) entry which is preliminary data.</text>
</comment>
<dbReference type="AlphaFoldDB" id="A0A6B0U5Z0"/>
<dbReference type="RefSeq" id="WP_160855676.1">
    <property type="nucleotide sequence ID" value="NZ_WUWG01000005.1"/>
</dbReference>
<dbReference type="Pfam" id="PF04860">
    <property type="entry name" value="Phage_portal"/>
    <property type="match status" value="1"/>
</dbReference>
<dbReference type="Proteomes" id="UP000436016">
    <property type="component" value="Unassembled WGS sequence"/>
</dbReference>
<protein>
    <submittedName>
        <fullName evidence="1">Phage portal protein</fullName>
    </submittedName>
</protein>
<reference evidence="1 2" key="1">
    <citation type="submission" date="2019-12" db="EMBL/GenBank/DDBJ databases">
        <title>Strain KN286 was isolated from seawater, which was collected from Caroline Seamount in the tropical western Pacific.</title>
        <authorList>
            <person name="Wang Q."/>
        </authorList>
    </citation>
    <scope>NUCLEOTIDE SEQUENCE [LARGE SCALE GENOMIC DNA]</scope>
    <source>
        <strain evidence="1 2">KN286</strain>
    </source>
</reference>
<organism evidence="1 2">
    <name type="scientific">Oceanomicrobium pacificus</name>
    <dbReference type="NCBI Taxonomy" id="2692916"/>
    <lineage>
        <taxon>Bacteria</taxon>
        <taxon>Pseudomonadati</taxon>
        <taxon>Pseudomonadota</taxon>
        <taxon>Alphaproteobacteria</taxon>
        <taxon>Rhodobacterales</taxon>
        <taxon>Paracoccaceae</taxon>
        <taxon>Oceanomicrobium</taxon>
    </lineage>
</organism>
<evidence type="ECO:0000313" key="2">
    <source>
        <dbReference type="Proteomes" id="UP000436016"/>
    </source>
</evidence>
<dbReference type="EMBL" id="WUWG01000005">
    <property type="protein sequence ID" value="MXU66311.1"/>
    <property type="molecule type" value="Genomic_DNA"/>
</dbReference>
<sequence>MLKKIFKPAAPARSRPVPVVAPAPTAETKASRTSAMVAGMAGGRPVWAARDSGTLARSGFAGNPVGHRCVTMVAEAAASVGLSLWREGAALTAHPALALLDRPNPAQGRADFLQAAVAHLLLSGDSYLEAAGPDGAPPRELHVLRPDRMRVVPGRDGWPEAYEYRVGGRRIRFDMLAGRPVLHLRSFHPADDHYGLSPLQAAAGAIELHAAAGRWSKALLDNAARPSGAIVYSGADGSGQLGQEQYSRLVDELEAHHQGARNAGRPMLLEGGLDWKPMGYSPADMEYQRTRDAAARDIALALGVPPMLLGLPGDNSYANYQEANRAFYRLTVLPLLDRVTTAIAAWLSDLFGEQLSLVADLDSVTALAGEREALWRRVSAAGFLTDVEKRRLLGLPDRGADG</sequence>
<evidence type="ECO:0000313" key="1">
    <source>
        <dbReference type="EMBL" id="MXU66311.1"/>
    </source>
</evidence>